<name>D0LI53_HALO1</name>
<proteinExistence type="predicted"/>
<organism evidence="2 3">
    <name type="scientific">Haliangium ochraceum (strain DSM 14365 / JCM 11303 / SMP-2)</name>
    <dbReference type="NCBI Taxonomy" id="502025"/>
    <lineage>
        <taxon>Bacteria</taxon>
        <taxon>Pseudomonadati</taxon>
        <taxon>Myxococcota</taxon>
        <taxon>Polyangia</taxon>
        <taxon>Haliangiales</taxon>
        <taxon>Kofleriaceae</taxon>
        <taxon>Haliangium</taxon>
    </lineage>
</organism>
<dbReference type="AlphaFoldDB" id="D0LI53"/>
<dbReference type="KEGG" id="hoh:Hoch_3933"/>
<feature type="chain" id="PRO_5003011264" description="Lipoprotein" evidence="1">
    <location>
        <begin position="25"/>
        <end position="300"/>
    </location>
</feature>
<dbReference type="EMBL" id="CP001804">
    <property type="protein sequence ID" value="ACY16432.1"/>
    <property type="molecule type" value="Genomic_DNA"/>
</dbReference>
<keyword evidence="3" id="KW-1185">Reference proteome</keyword>
<keyword evidence="1" id="KW-0732">Signal</keyword>
<evidence type="ECO:0000313" key="2">
    <source>
        <dbReference type="EMBL" id="ACY16432.1"/>
    </source>
</evidence>
<reference evidence="2 3" key="1">
    <citation type="journal article" date="2010" name="Stand. Genomic Sci.">
        <title>Complete genome sequence of Haliangium ochraceum type strain (SMP-2).</title>
        <authorList>
            <consortium name="US DOE Joint Genome Institute (JGI-PGF)"/>
            <person name="Ivanova N."/>
            <person name="Daum C."/>
            <person name="Lang E."/>
            <person name="Abt B."/>
            <person name="Kopitz M."/>
            <person name="Saunders E."/>
            <person name="Lapidus A."/>
            <person name="Lucas S."/>
            <person name="Glavina Del Rio T."/>
            <person name="Nolan M."/>
            <person name="Tice H."/>
            <person name="Copeland A."/>
            <person name="Cheng J.F."/>
            <person name="Chen F."/>
            <person name="Bruce D."/>
            <person name="Goodwin L."/>
            <person name="Pitluck S."/>
            <person name="Mavromatis K."/>
            <person name="Pati A."/>
            <person name="Mikhailova N."/>
            <person name="Chen A."/>
            <person name="Palaniappan K."/>
            <person name="Land M."/>
            <person name="Hauser L."/>
            <person name="Chang Y.J."/>
            <person name="Jeffries C.D."/>
            <person name="Detter J.C."/>
            <person name="Brettin T."/>
            <person name="Rohde M."/>
            <person name="Goker M."/>
            <person name="Bristow J."/>
            <person name="Markowitz V."/>
            <person name="Eisen J.A."/>
            <person name="Hugenholtz P."/>
            <person name="Kyrpides N.C."/>
            <person name="Klenk H.P."/>
        </authorList>
    </citation>
    <scope>NUCLEOTIDE SEQUENCE [LARGE SCALE GENOMIC DNA]</scope>
    <source>
        <strain evidence="3">DSM 14365 / CIP 107738 / JCM 11303 / AJ 13395 / SMP-2</strain>
    </source>
</reference>
<dbReference type="RefSeq" id="WP_012829031.1">
    <property type="nucleotide sequence ID" value="NC_013440.1"/>
</dbReference>
<dbReference type="HOGENOM" id="CLU_926756_0_0_7"/>
<sequence>MAACLALALALASALLASGCGASARELRDARVSVYETDYAEVYNQVLAAVRERYPDFVDEDAARGRVRTPWFPVPLATEQGGVAETPSAIASATGAPAGVRYFVRFDIAIRGGPPWQVRVDGQASSWEAGQPLPVPLTGRSEPPWLSGRVDGLRVAIHDRLRAHAVVPAEADESAAPAAAAPAAASEAGFAALPADAAAVARAVLAAARARNYDALAGHMDDAFEWSPGAAPSARVALGVWRADPERLVALIAALEAGCALADDGASVTCPAGDAAAAGARARFVRRGQRWRFAAFLATP</sequence>
<evidence type="ECO:0008006" key="4">
    <source>
        <dbReference type="Google" id="ProtNLM"/>
    </source>
</evidence>
<gene>
    <name evidence="2" type="ordered locus">Hoch_3933</name>
</gene>
<accession>D0LI53</accession>
<dbReference type="STRING" id="502025.Hoch_3933"/>
<dbReference type="Proteomes" id="UP000001880">
    <property type="component" value="Chromosome"/>
</dbReference>
<evidence type="ECO:0000313" key="3">
    <source>
        <dbReference type="Proteomes" id="UP000001880"/>
    </source>
</evidence>
<protein>
    <recommendedName>
        <fullName evidence="4">Lipoprotein</fullName>
    </recommendedName>
</protein>
<feature type="signal peptide" evidence="1">
    <location>
        <begin position="1"/>
        <end position="24"/>
    </location>
</feature>
<evidence type="ECO:0000256" key="1">
    <source>
        <dbReference type="SAM" id="SignalP"/>
    </source>
</evidence>